<protein>
    <recommendedName>
        <fullName evidence="5 6">Large ribosomal subunit protein uL13</fullName>
    </recommendedName>
</protein>
<dbReference type="EMBL" id="BQKA01000017">
    <property type="protein sequence ID" value="GJM49989.1"/>
    <property type="molecule type" value="Genomic_DNA"/>
</dbReference>
<dbReference type="AlphaFoldDB" id="A0AAV5AU03"/>
<dbReference type="GO" id="GO:0003729">
    <property type="term" value="F:mRNA binding"/>
    <property type="evidence" value="ECO:0007669"/>
    <property type="project" value="UniProtKB-ARBA"/>
</dbReference>
<evidence type="ECO:0000313" key="11">
    <source>
        <dbReference type="Proteomes" id="UP001207736"/>
    </source>
</evidence>
<proteinExistence type="inferred from homology"/>
<gene>
    <name evidence="6 8 9" type="primary">rplM</name>
    <name evidence="9" type="ORF">RCZ15_09640</name>
    <name evidence="10" type="ORF">RCZ16_24350</name>
</gene>
<dbReference type="InterPro" id="IPR005823">
    <property type="entry name" value="Ribosomal_uL13_bac-type"/>
</dbReference>
<evidence type="ECO:0000256" key="1">
    <source>
        <dbReference type="ARBA" id="ARBA00006227"/>
    </source>
</evidence>
<evidence type="ECO:0000256" key="2">
    <source>
        <dbReference type="ARBA" id="ARBA00011838"/>
    </source>
</evidence>
<dbReference type="Proteomes" id="UP001207736">
    <property type="component" value="Unassembled WGS sequence"/>
</dbReference>
<dbReference type="SUPFAM" id="SSF52161">
    <property type="entry name" value="Ribosomal protein L13"/>
    <property type="match status" value="1"/>
</dbReference>
<dbReference type="PANTHER" id="PTHR11545">
    <property type="entry name" value="RIBOSOMAL PROTEIN L13"/>
    <property type="match status" value="1"/>
</dbReference>
<dbReference type="GO" id="GO:0003735">
    <property type="term" value="F:structural constituent of ribosome"/>
    <property type="evidence" value="ECO:0007669"/>
    <property type="project" value="InterPro"/>
</dbReference>
<comment type="caution">
    <text evidence="9">The sequence shown here is derived from an EMBL/GenBank/DDBJ whole genome shotgun (WGS) entry which is preliminary data.</text>
</comment>
<evidence type="ECO:0000256" key="6">
    <source>
        <dbReference type="HAMAP-Rule" id="MF_01366"/>
    </source>
</evidence>
<evidence type="ECO:0000256" key="3">
    <source>
        <dbReference type="ARBA" id="ARBA00022980"/>
    </source>
</evidence>
<reference evidence="9 12" key="1">
    <citation type="submission" date="2021-11" db="EMBL/GenBank/DDBJ databases">
        <title>Draft genome sequence of Capnocytophaga sp. strain KC07075 isolated from cat oral cavity.</title>
        <authorList>
            <person name="Suzuki M."/>
            <person name="Imaoka K."/>
            <person name="Kimura M."/>
            <person name="Morikawa S."/>
            <person name="Maeda K."/>
        </authorList>
    </citation>
    <scope>NUCLEOTIDE SEQUENCE</scope>
    <source>
        <strain evidence="9">KC07075</strain>
        <strain evidence="10 12">KC07079</strain>
    </source>
</reference>
<name>A0AAV5AU03_9FLAO</name>
<dbReference type="InterPro" id="IPR023563">
    <property type="entry name" value="Ribosomal_uL13_CS"/>
</dbReference>
<dbReference type="NCBIfam" id="TIGR01066">
    <property type="entry name" value="rplM_bact"/>
    <property type="match status" value="1"/>
</dbReference>
<comment type="subunit">
    <text evidence="2 6">Part of the 50S ribosomal subunit.</text>
</comment>
<evidence type="ECO:0000313" key="10">
    <source>
        <dbReference type="EMBL" id="GJM54119.1"/>
    </source>
</evidence>
<dbReference type="CDD" id="cd00392">
    <property type="entry name" value="Ribosomal_L13"/>
    <property type="match status" value="1"/>
</dbReference>
<sequence length="151" mass="16882">MDTLSYKTISVNKTTADKKWVVVDAEGQMLGRLASKVAKLLRGKYKPSYTPHVDCGDNVIVINAEKIQLSGLKMETKEYIRHTGYPGGQRSQTAKQILAKHPERLVEKAIKGMLPKNKLGAAIFRNLKVYVGTEHNHDAQKPTLINLNELK</sequence>
<evidence type="ECO:0000313" key="12">
    <source>
        <dbReference type="Proteomes" id="UP001208692"/>
    </source>
</evidence>
<dbReference type="GO" id="GO:0022625">
    <property type="term" value="C:cytosolic large ribosomal subunit"/>
    <property type="evidence" value="ECO:0007669"/>
    <property type="project" value="TreeGrafter"/>
</dbReference>
<dbReference type="FunFam" id="3.90.1180.10:FF:000001">
    <property type="entry name" value="50S ribosomal protein L13"/>
    <property type="match status" value="1"/>
</dbReference>
<keyword evidence="12" id="KW-1185">Reference proteome</keyword>
<comment type="function">
    <text evidence="6 8">This protein is one of the early assembly proteins of the 50S ribosomal subunit, although it is not seen to bind rRNA by itself. It is important during the early stages of 50S assembly.</text>
</comment>
<evidence type="ECO:0000256" key="5">
    <source>
        <dbReference type="ARBA" id="ARBA00035201"/>
    </source>
</evidence>
<keyword evidence="4 6" id="KW-0687">Ribonucleoprotein</keyword>
<dbReference type="PIRSF" id="PIRSF002181">
    <property type="entry name" value="Ribosomal_L13"/>
    <property type="match status" value="1"/>
</dbReference>
<evidence type="ECO:0000313" key="9">
    <source>
        <dbReference type="EMBL" id="GJM49989.1"/>
    </source>
</evidence>
<comment type="similarity">
    <text evidence="1 6 7">Belongs to the universal ribosomal protein uL13 family.</text>
</comment>
<dbReference type="RefSeq" id="WP_264846945.1">
    <property type="nucleotide sequence ID" value="NZ_BPMA01000036.1"/>
</dbReference>
<dbReference type="PANTHER" id="PTHR11545:SF2">
    <property type="entry name" value="LARGE RIBOSOMAL SUBUNIT PROTEIN UL13M"/>
    <property type="match status" value="1"/>
</dbReference>
<dbReference type="GO" id="GO:0006412">
    <property type="term" value="P:translation"/>
    <property type="evidence" value="ECO:0007669"/>
    <property type="project" value="UniProtKB-UniRule"/>
</dbReference>
<keyword evidence="3 6" id="KW-0689">Ribosomal protein</keyword>
<dbReference type="InterPro" id="IPR005822">
    <property type="entry name" value="Ribosomal_uL13"/>
</dbReference>
<dbReference type="PROSITE" id="PS00783">
    <property type="entry name" value="RIBOSOMAL_L13"/>
    <property type="match status" value="1"/>
</dbReference>
<evidence type="ECO:0000256" key="4">
    <source>
        <dbReference type="ARBA" id="ARBA00023274"/>
    </source>
</evidence>
<dbReference type="HAMAP" id="MF_01366">
    <property type="entry name" value="Ribosomal_uL13"/>
    <property type="match status" value="1"/>
</dbReference>
<evidence type="ECO:0000256" key="7">
    <source>
        <dbReference type="RuleBase" id="RU003877"/>
    </source>
</evidence>
<dbReference type="InterPro" id="IPR036899">
    <property type="entry name" value="Ribosomal_uL13_sf"/>
</dbReference>
<organism evidence="9 11">
    <name type="scientific">Capnocytophaga catalasegens</name>
    <dbReference type="NCBI Taxonomy" id="1004260"/>
    <lineage>
        <taxon>Bacteria</taxon>
        <taxon>Pseudomonadati</taxon>
        <taxon>Bacteroidota</taxon>
        <taxon>Flavobacteriia</taxon>
        <taxon>Flavobacteriales</taxon>
        <taxon>Flavobacteriaceae</taxon>
        <taxon>Capnocytophaga</taxon>
    </lineage>
</organism>
<evidence type="ECO:0000256" key="8">
    <source>
        <dbReference type="RuleBase" id="RU003878"/>
    </source>
</evidence>
<dbReference type="Proteomes" id="UP001208692">
    <property type="component" value="Unassembled WGS sequence"/>
</dbReference>
<dbReference type="EMBL" id="BQKB01000062">
    <property type="protein sequence ID" value="GJM54119.1"/>
    <property type="molecule type" value="Genomic_DNA"/>
</dbReference>
<dbReference type="GO" id="GO:0017148">
    <property type="term" value="P:negative regulation of translation"/>
    <property type="evidence" value="ECO:0007669"/>
    <property type="project" value="TreeGrafter"/>
</dbReference>
<accession>A0AAV5AU03</accession>
<dbReference type="Pfam" id="PF00572">
    <property type="entry name" value="Ribosomal_L13"/>
    <property type="match status" value="1"/>
</dbReference>
<dbReference type="Gene3D" id="3.90.1180.10">
    <property type="entry name" value="Ribosomal protein L13"/>
    <property type="match status" value="1"/>
</dbReference>